<name>A0A1B2IDS0_9CAUD</name>
<dbReference type="Proteomes" id="UP000202923">
    <property type="component" value="Genome"/>
</dbReference>
<evidence type="ECO:0000313" key="1">
    <source>
        <dbReference type="EMBL" id="ANZ49411.1"/>
    </source>
</evidence>
<sequence>MQIDHDLNGMRYGVETPPLIAYSSKVEAIKAGIEWASFKNRSADSENSVGSSSAPMKVEQRGNTLYLKALGSSNTLVSQDTIYLYRLDPNAASEAWQQSYEGSLQYFTHGVTPYAEVTHDSLLNLIKDAGLTVAY</sequence>
<dbReference type="GeneID" id="29061903"/>
<evidence type="ECO:0000313" key="2">
    <source>
        <dbReference type="Proteomes" id="UP000202923"/>
    </source>
</evidence>
<gene>
    <name evidence="1" type="ORF">KWAN_59</name>
</gene>
<reference evidence="1 2" key="1">
    <citation type="submission" date="2016-06" db="EMBL/GenBank/DDBJ databases">
        <authorList>
            <person name="Kjaerup R.B."/>
            <person name="Dalgaard T.S."/>
            <person name="Juul-Madsen H.R."/>
        </authorList>
    </citation>
    <scope>NUCLEOTIDE SEQUENCE [LARGE SCALE GENOMIC DNA]</scope>
</reference>
<protein>
    <submittedName>
        <fullName evidence="1">Uncharacterized protein</fullName>
    </submittedName>
</protein>
<dbReference type="EMBL" id="KX397369">
    <property type="protein sequence ID" value="ANZ49411.1"/>
    <property type="molecule type" value="Genomic_DNA"/>
</dbReference>
<accession>A0A1B2IDS0</accession>
<dbReference type="KEGG" id="vg:29061903"/>
<dbReference type="RefSeq" id="YP_009278664.1">
    <property type="nucleotide sequence ID" value="NC_031010.1"/>
</dbReference>
<proteinExistence type="predicted"/>
<organism evidence="1 2">
    <name type="scientific">Erwinia phage vB_EamM_Kwan</name>
    <dbReference type="NCBI Taxonomy" id="1883374"/>
    <lineage>
        <taxon>Viruses</taxon>
        <taxon>Duplodnaviria</taxon>
        <taxon>Heunggongvirae</taxon>
        <taxon>Uroviricota</taxon>
        <taxon>Caudoviricetes</taxon>
        <taxon>Chimalliviridae</taxon>
        <taxon>Wellingtonvirus</taxon>
        <taxon>Wellingtonvirus wellington</taxon>
    </lineage>
</organism>